<sequence>MGGSRPLAALLLASLLPGAHAQCNANQEFFDEDGDFLYIDLESGVPANRTLCPLHWVWYRVRTRPAITWPKLQQRGSVWSEEPFTESVYHSLSIAADAGYDEVSRRYTTVSLLVVNNTPPVDDQRLASAEPYDPVRFGRVYSVYKPITDRETLAFGYNDTLGPLCQLPLAEYVYIALRCLNPLGFGRPCAYNLTVTLLPHTLRNGMEFDAYLNPIEQAFDYQQSSLFNRLVKEQARHFFHISVTAYERLVLTVLTVLTVERRQDGRTLSVAPDGGQFGQVTVTALEAQQLFDPYTGESNGVGFAGGVYFKRVGGDCASNFSTFEELGIGSQFYAESLDLNVLIEARWGEDRPRTYVQDSDQGAQSFFARLDPPGQCESDAPLDSDCQYVENLVDKFGQRLLTSRLTDDLNGYPDTGNPYGWRPHYNSPTRYRNPGAGSAGFNSIGTYPTQASVRNEMRLDRAVYRLRLTQLPFKEGALIPDEGRPGCVSFGQMRRYTIVTSSAQDAMLSVHAAAERASGLGAVYVGENFAPTESSYTAMVERADPSSQPLRLSLSPCAIRLPTTWHIAVMLEPRAVAISRGLVPTRFVLSVHLESALLRRRGGVVLPRGADNASVPARGVNGDGFVCCGVTKFFLVPGVPSHQSVRATLTTTRGTVRALYLKAATCPAFPADIENQVCVGKCVVHWLTQFNPYDGNAVSTSSAALTVPDGLGAGCPANCPPDLRQGGDWYVGVQALPGESADFQLVTSLIEPPTIDRGHQCDPNEPECRAPVIGSVASSAMPSSHARSGGAAAAVALAATLVGGALARKGRHAR</sequence>
<keyword evidence="3" id="KW-1185">Reference proteome</keyword>
<name>A0A0M0JYZ4_9EUKA</name>
<dbReference type="AlphaFoldDB" id="A0A0M0JYZ4"/>
<gene>
    <name evidence="2" type="ORF">Ctob_013418</name>
</gene>
<evidence type="ECO:0000313" key="3">
    <source>
        <dbReference type="Proteomes" id="UP000037460"/>
    </source>
</evidence>
<reference evidence="3" key="1">
    <citation type="journal article" date="2015" name="PLoS Genet.">
        <title>Genome Sequence and Transcriptome Analyses of Chrysochromulina tobin: Metabolic Tools for Enhanced Algal Fitness in the Prominent Order Prymnesiales (Haptophyceae).</title>
        <authorList>
            <person name="Hovde B.T."/>
            <person name="Deodato C.R."/>
            <person name="Hunsperger H.M."/>
            <person name="Ryken S.A."/>
            <person name="Yost W."/>
            <person name="Jha R.K."/>
            <person name="Patterson J."/>
            <person name="Monnat R.J. Jr."/>
            <person name="Barlow S.B."/>
            <person name="Starkenburg S.R."/>
            <person name="Cattolico R.A."/>
        </authorList>
    </citation>
    <scope>NUCLEOTIDE SEQUENCE</scope>
    <source>
        <strain evidence="3">CCMP291</strain>
    </source>
</reference>
<accession>A0A0M0JYZ4</accession>
<comment type="caution">
    <text evidence="2">The sequence shown here is derived from an EMBL/GenBank/DDBJ whole genome shotgun (WGS) entry which is preliminary data.</text>
</comment>
<feature type="signal peptide" evidence="1">
    <location>
        <begin position="1"/>
        <end position="21"/>
    </location>
</feature>
<protein>
    <submittedName>
        <fullName evidence="2">Uncharacterized protein</fullName>
    </submittedName>
</protein>
<dbReference type="Proteomes" id="UP000037460">
    <property type="component" value="Unassembled WGS sequence"/>
</dbReference>
<feature type="chain" id="PRO_5005602325" evidence="1">
    <location>
        <begin position="22"/>
        <end position="814"/>
    </location>
</feature>
<evidence type="ECO:0000313" key="2">
    <source>
        <dbReference type="EMBL" id="KOO31871.1"/>
    </source>
</evidence>
<dbReference type="EMBL" id="JWZX01001913">
    <property type="protein sequence ID" value="KOO31871.1"/>
    <property type="molecule type" value="Genomic_DNA"/>
</dbReference>
<organism evidence="2 3">
    <name type="scientific">Chrysochromulina tobinii</name>
    <dbReference type="NCBI Taxonomy" id="1460289"/>
    <lineage>
        <taxon>Eukaryota</taxon>
        <taxon>Haptista</taxon>
        <taxon>Haptophyta</taxon>
        <taxon>Prymnesiophyceae</taxon>
        <taxon>Prymnesiales</taxon>
        <taxon>Chrysochromulinaceae</taxon>
        <taxon>Chrysochromulina</taxon>
    </lineage>
</organism>
<keyword evidence="1" id="KW-0732">Signal</keyword>
<evidence type="ECO:0000256" key="1">
    <source>
        <dbReference type="SAM" id="SignalP"/>
    </source>
</evidence>
<proteinExistence type="predicted"/>